<feature type="chain" id="PRO_5038560482" description="DUF4082 domain-containing protein" evidence="2">
    <location>
        <begin position="35"/>
        <end position="635"/>
    </location>
</feature>
<reference evidence="4" key="1">
    <citation type="journal article" date="2014" name="Int. J. Syst. Evol. Microbiol.">
        <title>Complete genome sequence of Corynebacterium casei LMG S-19264T (=DSM 44701T), isolated from a smear-ripened cheese.</title>
        <authorList>
            <consortium name="US DOE Joint Genome Institute (JGI-PGF)"/>
            <person name="Walter F."/>
            <person name="Albersmeier A."/>
            <person name="Kalinowski J."/>
            <person name="Ruckert C."/>
        </authorList>
    </citation>
    <scope>NUCLEOTIDE SEQUENCE</scope>
    <source>
        <strain evidence="4">CGMCC 1.12813</strain>
    </source>
</reference>
<evidence type="ECO:0000313" key="4">
    <source>
        <dbReference type="EMBL" id="GGB10184.1"/>
    </source>
</evidence>
<evidence type="ECO:0000259" key="3">
    <source>
        <dbReference type="Pfam" id="PF13313"/>
    </source>
</evidence>
<dbReference type="AlphaFoldDB" id="A0A916SPM7"/>
<protein>
    <recommendedName>
        <fullName evidence="3">DUF4082 domain-containing protein</fullName>
    </recommendedName>
</protein>
<feature type="signal peptide" evidence="2">
    <location>
        <begin position="1"/>
        <end position="34"/>
    </location>
</feature>
<keyword evidence="2" id="KW-0732">Signal</keyword>
<comment type="caution">
    <text evidence="4">The sequence shown here is derived from an EMBL/GenBank/DDBJ whole genome shotgun (WGS) entry which is preliminary data.</text>
</comment>
<evidence type="ECO:0000313" key="5">
    <source>
        <dbReference type="Proteomes" id="UP000606922"/>
    </source>
</evidence>
<dbReference type="Proteomes" id="UP000606922">
    <property type="component" value="Unassembled WGS sequence"/>
</dbReference>
<proteinExistence type="predicted"/>
<accession>A0A916SPM7</accession>
<dbReference type="EMBL" id="BMGB01000001">
    <property type="protein sequence ID" value="GGB10184.1"/>
    <property type="molecule type" value="Genomic_DNA"/>
</dbReference>
<sequence>MMKRASKHNAQGKGGLSRRFARLAVAGTAAVALAALTMSTLAPAPQAAYAEETVFSDATTPQLITDPDSNAVELGVTFSSDVDITVTGIRFYKGPENTGEHVGSLWDSSRNLLSRVTFADETESGWQEASFDTPVPVDAGETLVAAYSAPDGLYSADTQGFDAPITDGTVTFPEGAGVYTYREGRFPSRNFENSNYYVDVVYTTDPVPPVDPTTPPVDPTTPPVDPTTPPVDPTTPPVDPTTPPVDPTNPPSGAVLDLQREPWWGGPSYYAKFPKANAAGWDDPSFFPISVFFGKPEHAATLANLGVNTYMGAEHDGSSVSTMTDEGISLIAQPEWSPAELGDDPRVVGWHIGDECDMGLGGCDSAEGEYGSLAIGQRQAAEARSHNDGRFLQANFGNGVLGSYWSPETMDDHLAYVDVSSVDKYAYTSTHVQDLLPGSPFWPAGKNPAAASTYGWLQDRMETFSSPAGSKPNWVFVEAAKPYLTEEGATSISGDQLEGAVWNGIIHGAAGIAYFQHNNSGCGNYALLDCGAALQNKVRSVDAKVKSLAPVINTQSYVWNFGPQLETSLKTQGGSAYIFAMTDGSTGTRSFTLPAGLTGNVEVVGEGRTIAVTNGTFTDSFPNEFTHHVYRIALS</sequence>
<feature type="domain" description="DUF4082" evidence="3">
    <location>
        <begin position="59"/>
        <end position="198"/>
    </location>
</feature>
<name>A0A916SPM7_9MICO</name>
<reference evidence="4" key="2">
    <citation type="submission" date="2020-09" db="EMBL/GenBank/DDBJ databases">
        <authorList>
            <person name="Sun Q."/>
            <person name="Zhou Y."/>
        </authorList>
    </citation>
    <scope>NUCLEOTIDE SEQUENCE</scope>
    <source>
        <strain evidence="4">CGMCC 1.12813</strain>
    </source>
</reference>
<dbReference type="InterPro" id="IPR025141">
    <property type="entry name" value="DUF4082"/>
</dbReference>
<feature type="region of interest" description="Disordered" evidence="1">
    <location>
        <begin position="208"/>
        <end position="249"/>
    </location>
</feature>
<dbReference type="Pfam" id="PF13313">
    <property type="entry name" value="DUF4082"/>
    <property type="match status" value="1"/>
</dbReference>
<gene>
    <name evidence="4" type="ORF">GCM10010979_26000</name>
</gene>
<organism evidence="4 5">
    <name type="scientific">Conyzicola nivalis</name>
    <dbReference type="NCBI Taxonomy" id="1477021"/>
    <lineage>
        <taxon>Bacteria</taxon>
        <taxon>Bacillati</taxon>
        <taxon>Actinomycetota</taxon>
        <taxon>Actinomycetes</taxon>
        <taxon>Micrococcales</taxon>
        <taxon>Microbacteriaceae</taxon>
        <taxon>Conyzicola</taxon>
    </lineage>
</organism>
<evidence type="ECO:0000256" key="2">
    <source>
        <dbReference type="SAM" id="SignalP"/>
    </source>
</evidence>
<dbReference type="InterPro" id="IPR017853">
    <property type="entry name" value="GH"/>
</dbReference>
<keyword evidence="5" id="KW-1185">Reference proteome</keyword>
<dbReference type="SUPFAM" id="SSF51445">
    <property type="entry name" value="(Trans)glycosidases"/>
    <property type="match status" value="1"/>
</dbReference>
<dbReference type="Gene3D" id="3.20.20.80">
    <property type="entry name" value="Glycosidases"/>
    <property type="match status" value="1"/>
</dbReference>
<evidence type="ECO:0000256" key="1">
    <source>
        <dbReference type="SAM" id="MobiDB-lite"/>
    </source>
</evidence>